<gene>
    <name evidence="1" type="ORF">Pla175_06900</name>
</gene>
<dbReference type="KEGG" id="pnd:Pla175_06900"/>
<dbReference type="OrthoDB" id="286277at2"/>
<organism evidence="1 2">
    <name type="scientific">Pirellulimonas nuda</name>
    <dbReference type="NCBI Taxonomy" id="2528009"/>
    <lineage>
        <taxon>Bacteria</taxon>
        <taxon>Pseudomonadati</taxon>
        <taxon>Planctomycetota</taxon>
        <taxon>Planctomycetia</taxon>
        <taxon>Pirellulales</taxon>
        <taxon>Lacipirellulaceae</taxon>
        <taxon>Pirellulimonas</taxon>
    </lineage>
</organism>
<dbReference type="Proteomes" id="UP000317429">
    <property type="component" value="Chromosome"/>
</dbReference>
<dbReference type="InterPro" id="IPR024992">
    <property type="entry name" value="DUF3891"/>
</dbReference>
<name>A0A518D796_9BACT</name>
<evidence type="ECO:0000313" key="2">
    <source>
        <dbReference type="Proteomes" id="UP000317429"/>
    </source>
</evidence>
<proteinExistence type="predicted"/>
<dbReference type="EMBL" id="CP036291">
    <property type="protein sequence ID" value="QDU87331.1"/>
    <property type="molecule type" value="Genomic_DNA"/>
</dbReference>
<keyword evidence="2" id="KW-1185">Reference proteome</keyword>
<dbReference type="RefSeq" id="WP_145281299.1">
    <property type="nucleotide sequence ID" value="NZ_CP036291.1"/>
</dbReference>
<dbReference type="Pfam" id="PF13030">
    <property type="entry name" value="DUF3891"/>
    <property type="match status" value="1"/>
</dbReference>
<reference evidence="1 2" key="1">
    <citation type="submission" date="2019-02" db="EMBL/GenBank/DDBJ databases">
        <title>Deep-cultivation of Planctomycetes and their phenomic and genomic characterization uncovers novel biology.</title>
        <authorList>
            <person name="Wiegand S."/>
            <person name="Jogler M."/>
            <person name="Boedeker C."/>
            <person name="Pinto D."/>
            <person name="Vollmers J."/>
            <person name="Rivas-Marin E."/>
            <person name="Kohn T."/>
            <person name="Peeters S.H."/>
            <person name="Heuer A."/>
            <person name="Rast P."/>
            <person name="Oberbeckmann S."/>
            <person name="Bunk B."/>
            <person name="Jeske O."/>
            <person name="Meyerdierks A."/>
            <person name="Storesund J.E."/>
            <person name="Kallscheuer N."/>
            <person name="Luecker S."/>
            <person name="Lage O.M."/>
            <person name="Pohl T."/>
            <person name="Merkel B.J."/>
            <person name="Hornburger P."/>
            <person name="Mueller R.-W."/>
            <person name="Bruemmer F."/>
            <person name="Labrenz M."/>
            <person name="Spormann A.M."/>
            <person name="Op den Camp H."/>
            <person name="Overmann J."/>
            <person name="Amann R."/>
            <person name="Jetten M.S.M."/>
            <person name="Mascher T."/>
            <person name="Medema M.H."/>
            <person name="Devos D.P."/>
            <person name="Kaster A.-K."/>
            <person name="Ovreas L."/>
            <person name="Rohde M."/>
            <person name="Galperin M.Y."/>
            <person name="Jogler C."/>
        </authorList>
    </citation>
    <scope>NUCLEOTIDE SEQUENCE [LARGE SCALE GENOMIC DNA]</scope>
    <source>
        <strain evidence="1 2">Pla175</strain>
    </source>
</reference>
<accession>A0A518D796</accession>
<protein>
    <recommendedName>
        <fullName evidence="3">DUF3891 domain-containing protein</fullName>
    </recommendedName>
</protein>
<sequence>MIRRTINLDGAPHWLLIPQPAHAGLSGALAAAWRAPIVSYPPAEDEVRQAILRHDDGWAAWERRPELDPATGAPYSFTELPRPTALQLWEGSIAAASAIGPLAGSAVAGHFLKLLETSDEADEPFAVAWTDKNAALRSNLLTRYAARRPDADIDALAAESLAAVRLFDWISLWLCCYGPLGYQDFEQPIEPLVTDDGTTFTPHAMYLDGAVHVAVDPWPLNQDRLACDIRGLCTSVRCYLSTDELVANSRPSRIRWRFHPEGVHGVG</sequence>
<evidence type="ECO:0000313" key="1">
    <source>
        <dbReference type="EMBL" id="QDU87331.1"/>
    </source>
</evidence>
<evidence type="ECO:0008006" key="3">
    <source>
        <dbReference type="Google" id="ProtNLM"/>
    </source>
</evidence>
<dbReference type="AlphaFoldDB" id="A0A518D796"/>